<dbReference type="GeneID" id="19621686"/>
<keyword evidence="6" id="KW-0945">Host-virus interaction</keyword>
<keyword evidence="14" id="KW-0899">Viral immunoevasion</keyword>
<keyword evidence="9" id="KW-0694">RNA-binding</keyword>
<comment type="subunit">
    <text evidence="3">Interacts with human EIF4H, EIF4A1 and EIF4A2; interaction with eIF4AI and EIF4A2 presumably allows Vhs protein to associate with the eIF4F cap-binding complex.</text>
</comment>
<gene>
    <name evidence="17" type="primary">UL41</name>
</gene>
<dbReference type="GO" id="GO:0039595">
    <property type="term" value="P:symbiont-mediated degradation of host mRNA"/>
    <property type="evidence" value="ECO:0007669"/>
    <property type="project" value="UniProtKB-KW"/>
</dbReference>
<evidence type="ECO:0000256" key="14">
    <source>
        <dbReference type="ARBA" id="ARBA00023280"/>
    </source>
</evidence>
<evidence type="ECO:0000256" key="15">
    <source>
        <dbReference type="SAM" id="MobiDB-lite"/>
    </source>
</evidence>
<dbReference type="EMBL" id="AB825953">
    <property type="protein sequence ID" value="BAP00720.1"/>
    <property type="molecule type" value="Genomic_DNA"/>
</dbReference>
<evidence type="ECO:0000313" key="18">
    <source>
        <dbReference type="Proteomes" id="UP000173965"/>
    </source>
</evidence>
<evidence type="ECO:0000256" key="2">
    <source>
        <dbReference type="ARBA" id="ARBA00009669"/>
    </source>
</evidence>
<feature type="domain" description="XPG-I" evidence="16">
    <location>
        <begin position="184"/>
        <end position="252"/>
    </location>
</feature>
<keyword evidence="5" id="KW-1192">Host mRNA suppression by virus</keyword>
<evidence type="ECO:0000256" key="6">
    <source>
        <dbReference type="ARBA" id="ARBA00022581"/>
    </source>
</evidence>
<feature type="region of interest" description="Disordered" evidence="15">
    <location>
        <begin position="277"/>
        <end position="302"/>
    </location>
</feature>
<dbReference type="GO" id="GO:0004518">
    <property type="term" value="F:nuclease activity"/>
    <property type="evidence" value="ECO:0007669"/>
    <property type="project" value="InterPro"/>
</dbReference>
<protein>
    <recommendedName>
        <fullName evidence="4">Virion host shutoff protein</fullName>
    </recommendedName>
</protein>
<dbReference type="SUPFAM" id="SSF88723">
    <property type="entry name" value="PIN domain-like"/>
    <property type="match status" value="1"/>
</dbReference>
<dbReference type="Gene3D" id="3.40.50.1010">
    <property type="entry name" value="5'-nuclease"/>
    <property type="match status" value="1"/>
</dbReference>
<evidence type="ECO:0000313" key="17">
    <source>
        <dbReference type="EMBL" id="BAP00720.1"/>
    </source>
</evidence>
<keyword evidence="11" id="KW-1190">Host gene expression shutoff by virus</keyword>
<keyword evidence="13" id="KW-0922">Interferon antiviral system evasion</keyword>
<evidence type="ECO:0000256" key="12">
    <source>
        <dbReference type="ARBA" id="ARBA00023247"/>
    </source>
</evidence>
<evidence type="ECO:0000256" key="1">
    <source>
        <dbReference type="ARBA" id="ARBA00004328"/>
    </source>
</evidence>
<keyword evidence="8" id="KW-1090">Inhibition of host innate immune response by virus</keyword>
<evidence type="ECO:0000256" key="9">
    <source>
        <dbReference type="ARBA" id="ARBA00022884"/>
    </source>
</evidence>
<evidence type="ECO:0000256" key="3">
    <source>
        <dbReference type="ARBA" id="ARBA00011134"/>
    </source>
</evidence>
<dbReference type="OrthoDB" id="6970at10239"/>
<sequence>MGLFGMMKFAHTHHLVKRRPLQAPHGYFTPIAVDLWNVMYTLVVKYQRRYPHQDREAITLRCLYSLLKVFAQRALFPIFVTDRGIDCTDHVVFGAKAILTRTTAQCKTDEEASDLETSPLPSPLSEAGAGFSFTNIRRRWGPAEAGFRPLPASKKSSKPALRLAHHFCIQLLRALGYAYINSGQMEADDACANLYHTNTVAYVHTTDTDLLLMGCDIVLDISAGYTPTIHCRDLLRYFKMSYPQFLALFVRCHTDLHPNNTHTSVEEVLRDCNWTPPSSTGGSCARRRSRASSRGLPAADLSVSPPSFETRISWTDILCQQALDDDPSALFDRTLPSPPRISESLFGGSVSFGRSTSEILSPPESVNASDEQLREDHRQYIEKRRQNIIQDAPEALDWLPEPMTITDLVERRYVKYVISLISPKRRGPWTLLKRLPIYQDPRDEELARMLVRRHISARGIADTLWEQLQEAVPPPEPYQDVLQEFWDDTGASDSSSE</sequence>
<evidence type="ECO:0000256" key="5">
    <source>
        <dbReference type="ARBA" id="ARBA00022557"/>
    </source>
</evidence>
<dbReference type="GO" id="GO:0003723">
    <property type="term" value="F:RNA binding"/>
    <property type="evidence" value="ECO:0007669"/>
    <property type="project" value="UniProtKB-KW"/>
</dbReference>
<evidence type="ECO:0000256" key="13">
    <source>
        <dbReference type="ARBA" id="ARBA00023258"/>
    </source>
</evidence>
<keyword evidence="12" id="KW-1262">Eukaryotic host gene expression shutoff by virus</keyword>
<dbReference type="GO" id="GO:0052170">
    <property type="term" value="P:symbiont-mediated suppression of host innate immune response"/>
    <property type="evidence" value="ECO:0007669"/>
    <property type="project" value="UniProtKB-KW"/>
</dbReference>
<reference evidence="18" key="1">
    <citation type="journal article" date="2014" name="J. Virol.">
        <title>Isolation and characterization of a novel alphaherpesvirus in fruit bats.</title>
        <authorList>
            <person name="Sasaki M."/>
            <person name="Setiyono A."/>
            <person name="Handharyani E."/>
            <person name="Kobayashi S."/>
            <person name="Rahmadani I."/>
            <person name="Taha S."/>
            <person name="Adiani S."/>
            <person name="Subangkit M."/>
            <person name="Nakamura I."/>
            <person name="Sawa H."/>
            <person name="Kimura T."/>
        </authorList>
    </citation>
    <scope>NUCLEOTIDE SEQUENCE [LARGE SCALE GENOMIC DNA]</scope>
</reference>
<dbReference type="GO" id="GO:0039657">
    <property type="term" value="P:symbiont-mediated suppression of host gene expression"/>
    <property type="evidence" value="ECO:0007669"/>
    <property type="project" value="UniProtKB-KW"/>
</dbReference>
<dbReference type="Proteomes" id="UP000173965">
    <property type="component" value="Segment"/>
</dbReference>
<comment type="similarity">
    <text evidence="2">Belongs to the herpesviridae VHS protein family.</text>
</comment>
<evidence type="ECO:0000256" key="11">
    <source>
        <dbReference type="ARBA" id="ARBA00022995"/>
    </source>
</evidence>
<organism evidence="17 18">
    <name type="scientific">Pteropodid alphaherpesvirus 1</name>
    <dbReference type="NCBI Taxonomy" id="1343901"/>
    <lineage>
        <taxon>Viruses</taxon>
        <taxon>Duplodnaviria</taxon>
        <taxon>Heunggongvirae</taxon>
        <taxon>Peploviricota</taxon>
        <taxon>Herviviricetes</taxon>
        <taxon>Herpesvirales</taxon>
        <taxon>Orthoherpesviridae</taxon>
        <taxon>Alphaherpesvirinae</taxon>
        <taxon>Simplexvirus</taxon>
        <taxon>Simplexvirus pteropodidalpha1</taxon>
    </lineage>
</organism>
<evidence type="ECO:0000259" key="16">
    <source>
        <dbReference type="Pfam" id="PF00867"/>
    </source>
</evidence>
<evidence type="ECO:0000256" key="8">
    <source>
        <dbReference type="ARBA" id="ARBA00022632"/>
    </source>
</evidence>
<dbReference type="InterPro" id="IPR006086">
    <property type="entry name" value="XPG-I_dom"/>
</dbReference>
<evidence type="ECO:0000256" key="4">
    <source>
        <dbReference type="ARBA" id="ARBA00018606"/>
    </source>
</evidence>
<dbReference type="RefSeq" id="YP_009042103.1">
    <property type="nucleotide sequence ID" value="NC_024306.1"/>
</dbReference>
<evidence type="ECO:0000256" key="7">
    <source>
        <dbReference type="ARBA" id="ARBA00022616"/>
    </source>
</evidence>
<accession>A0A060Q4Z6</accession>
<keyword evidence="18" id="KW-1185">Reference proteome</keyword>
<comment type="subcellular location">
    <subcellularLocation>
        <location evidence="1">Virion</location>
    </subcellularLocation>
</comment>
<name>A0A060Q4Z6_9ALPH</name>
<keyword evidence="10" id="KW-0426">Late protein</keyword>
<dbReference type="InterPro" id="IPR029060">
    <property type="entry name" value="PIN-like_dom_sf"/>
</dbReference>
<keyword evidence="7" id="KW-1132">Decay of host mRNAs by virus</keyword>
<dbReference type="Pfam" id="PF00867">
    <property type="entry name" value="XPG_I"/>
    <property type="match status" value="1"/>
</dbReference>
<evidence type="ECO:0000256" key="10">
    <source>
        <dbReference type="ARBA" id="ARBA00022921"/>
    </source>
</evidence>
<dbReference type="KEGG" id="vg:19621686"/>
<proteinExistence type="inferred from homology"/>